<reference evidence="1 2" key="1">
    <citation type="submission" date="2018-12" db="EMBL/GenBank/DDBJ databases">
        <authorList>
            <person name="Feng G."/>
            <person name="Zhu H."/>
        </authorList>
    </citation>
    <scope>NUCLEOTIDE SEQUENCE [LARGE SCALE GENOMIC DNA]</scope>
    <source>
        <strain evidence="1 2">9PBR-2</strain>
    </source>
</reference>
<dbReference type="AlphaFoldDB" id="A0A428JTE4"/>
<name>A0A428JTE4_9BACT</name>
<dbReference type="EMBL" id="RWIS01000001">
    <property type="protein sequence ID" value="RSK37316.1"/>
    <property type="molecule type" value="Genomic_DNA"/>
</dbReference>
<keyword evidence="2" id="KW-1185">Reference proteome</keyword>
<sequence length="151" mass="16691">MQIPFLTQLQTLTGPTVNKIVGAGPAGPARMAAEQQLQHVLHGLPELLAAAVGDITSGQLLASYTTAREFNPAKIIGFNAEVIRQQRQAMQALHLPPEEQLTELLITLRTQLHLLRLLPDGQRFLYVAVDCRDTNLGIAREVMRTCETRME</sequence>
<evidence type="ECO:0000313" key="1">
    <source>
        <dbReference type="EMBL" id="RSK37316.1"/>
    </source>
</evidence>
<comment type="caution">
    <text evidence="1">The sequence shown here is derived from an EMBL/GenBank/DDBJ whole genome shotgun (WGS) entry which is preliminary data.</text>
</comment>
<dbReference type="OrthoDB" id="884810at2"/>
<evidence type="ECO:0000313" key="2">
    <source>
        <dbReference type="Proteomes" id="UP000280066"/>
    </source>
</evidence>
<accession>A0A428JTE4</accession>
<dbReference type="RefSeq" id="WP_125425842.1">
    <property type="nucleotide sequence ID" value="NZ_RWIS01000001.1"/>
</dbReference>
<evidence type="ECO:0008006" key="3">
    <source>
        <dbReference type="Google" id="ProtNLM"/>
    </source>
</evidence>
<protein>
    <recommendedName>
        <fullName evidence="3">Roadblock/LC7 domain-containing protein</fullName>
    </recommendedName>
</protein>
<gene>
    <name evidence="1" type="ORF">EI290_01285</name>
</gene>
<organism evidence="1 2">
    <name type="scientific">Hymenobacter metallilatus</name>
    <dbReference type="NCBI Taxonomy" id="2493666"/>
    <lineage>
        <taxon>Bacteria</taxon>
        <taxon>Pseudomonadati</taxon>
        <taxon>Bacteroidota</taxon>
        <taxon>Cytophagia</taxon>
        <taxon>Cytophagales</taxon>
        <taxon>Hymenobacteraceae</taxon>
        <taxon>Hymenobacter</taxon>
    </lineage>
</organism>
<dbReference type="Proteomes" id="UP000280066">
    <property type="component" value="Unassembled WGS sequence"/>
</dbReference>
<proteinExistence type="predicted"/>